<organism evidence="2 3">
    <name type="scientific">Stephania cephalantha</name>
    <dbReference type="NCBI Taxonomy" id="152367"/>
    <lineage>
        <taxon>Eukaryota</taxon>
        <taxon>Viridiplantae</taxon>
        <taxon>Streptophyta</taxon>
        <taxon>Embryophyta</taxon>
        <taxon>Tracheophyta</taxon>
        <taxon>Spermatophyta</taxon>
        <taxon>Magnoliopsida</taxon>
        <taxon>Ranunculales</taxon>
        <taxon>Menispermaceae</taxon>
        <taxon>Menispermoideae</taxon>
        <taxon>Cissampelideae</taxon>
        <taxon>Stephania</taxon>
    </lineage>
</organism>
<feature type="region of interest" description="Disordered" evidence="1">
    <location>
        <begin position="58"/>
        <end position="81"/>
    </location>
</feature>
<gene>
    <name evidence="2" type="ORF">Scep_011544</name>
</gene>
<comment type="caution">
    <text evidence="2">The sequence shown here is derived from an EMBL/GenBank/DDBJ whole genome shotgun (WGS) entry which is preliminary data.</text>
</comment>
<dbReference type="AlphaFoldDB" id="A0AAP0JF06"/>
<evidence type="ECO:0000256" key="1">
    <source>
        <dbReference type="SAM" id="MobiDB-lite"/>
    </source>
</evidence>
<sequence length="118" mass="12422">MAAAAAVGNSATTGQRQPAAAPARIAAPASAAALQPADDSGGDGEWYHWRGSASLRYTSRRRPASNSSDGEMTRLGNDERRRPELWREWLSGVARTAGWPVAAIERMAAVATAAAARF</sequence>
<proteinExistence type="predicted"/>
<keyword evidence="3" id="KW-1185">Reference proteome</keyword>
<evidence type="ECO:0000313" key="3">
    <source>
        <dbReference type="Proteomes" id="UP001419268"/>
    </source>
</evidence>
<name>A0AAP0JF06_9MAGN</name>
<dbReference type="EMBL" id="JBBNAG010000005">
    <property type="protein sequence ID" value="KAK9132016.1"/>
    <property type="molecule type" value="Genomic_DNA"/>
</dbReference>
<protein>
    <submittedName>
        <fullName evidence="2">Uncharacterized protein</fullName>
    </submittedName>
</protein>
<feature type="region of interest" description="Disordered" evidence="1">
    <location>
        <begin position="1"/>
        <end position="26"/>
    </location>
</feature>
<evidence type="ECO:0000313" key="2">
    <source>
        <dbReference type="EMBL" id="KAK9132016.1"/>
    </source>
</evidence>
<reference evidence="2 3" key="1">
    <citation type="submission" date="2024-01" db="EMBL/GenBank/DDBJ databases">
        <title>Genome assemblies of Stephania.</title>
        <authorList>
            <person name="Yang L."/>
        </authorList>
    </citation>
    <scope>NUCLEOTIDE SEQUENCE [LARGE SCALE GENOMIC DNA]</scope>
    <source>
        <strain evidence="2">JXDWG</strain>
        <tissue evidence="2">Leaf</tissue>
    </source>
</reference>
<accession>A0AAP0JF06</accession>
<dbReference type="Proteomes" id="UP001419268">
    <property type="component" value="Unassembled WGS sequence"/>
</dbReference>